<reference evidence="3" key="1">
    <citation type="submission" date="2016-10" db="EMBL/GenBank/DDBJ databases">
        <authorList>
            <person name="Varghese N."/>
            <person name="Submissions S."/>
        </authorList>
    </citation>
    <scope>NUCLEOTIDE SEQUENCE [LARGE SCALE GENOMIC DNA]</scope>
    <source>
        <strain evidence="3">ATCC 25963</strain>
    </source>
</reference>
<accession>A0A1I1T5U0</accession>
<keyword evidence="1" id="KW-0732">Signal</keyword>
<feature type="chain" id="PRO_5011486878" evidence="1">
    <location>
        <begin position="22"/>
        <end position="382"/>
    </location>
</feature>
<organism evidence="2 3">
    <name type="scientific">Nannocystis exedens</name>
    <dbReference type="NCBI Taxonomy" id="54"/>
    <lineage>
        <taxon>Bacteria</taxon>
        <taxon>Pseudomonadati</taxon>
        <taxon>Myxococcota</taxon>
        <taxon>Polyangia</taxon>
        <taxon>Nannocystales</taxon>
        <taxon>Nannocystaceae</taxon>
        <taxon>Nannocystis</taxon>
    </lineage>
</organism>
<dbReference type="EMBL" id="FOMX01000002">
    <property type="protein sequence ID" value="SFD53952.1"/>
    <property type="molecule type" value="Genomic_DNA"/>
</dbReference>
<keyword evidence="3" id="KW-1185">Reference proteome</keyword>
<sequence>MRLRLVVLACFVSLLVARDLAAEDRVTVRGNYYRETSTRVLAPVVYVEKDLPDERFTIGAEYLLDAVTSASIGAGAAAVTGGDFLFTEFRHEGTLRAAARLKEWSFGGFFRYSTESDWISRSFGLGGARDVFNRAGTVSLQYMANLDSVLQLYGGRAIPWTGGRMNLEEMSPETGARASNLLQVHYLGIGYTHALTRRLLGGVLAEGIYSKGPQDNPYRKVRDGLDESHPRQRRRLALSGFLRYAVPKTPLVLEGRYRFYADDWAILAHAPEVRAHVRFLRRVILRLRYRFYTQTGAYFWRADGNYGSDSIYRTADPKMTKFHSHTPGIELTVELDGLAKVRGLHWLKGAWVQATYNHVFYSEGYRFGPYARLGSLAFSVPF</sequence>
<evidence type="ECO:0000313" key="2">
    <source>
        <dbReference type="EMBL" id="SFD53952.1"/>
    </source>
</evidence>
<dbReference type="InterPro" id="IPR021953">
    <property type="entry name" value="DUF3570"/>
</dbReference>
<dbReference type="OrthoDB" id="5493357at2"/>
<protein>
    <submittedName>
        <fullName evidence="2">Uncharacterized protein</fullName>
    </submittedName>
</protein>
<gene>
    <name evidence="2" type="ORF">SAMN02745121_00504</name>
</gene>
<dbReference type="RefSeq" id="WP_096334262.1">
    <property type="nucleotide sequence ID" value="NZ_FOMX01000002.1"/>
</dbReference>
<name>A0A1I1T5U0_9BACT</name>
<dbReference type="Pfam" id="PF12094">
    <property type="entry name" value="DUF3570"/>
    <property type="match status" value="1"/>
</dbReference>
<proteinExistence type="predicted"/>
<evidence type="ECO:0000256" key="1">
    <source>
        <dbReference type="SAM" id="SignalP"/>
    </source>
</evidence>
<dbReference type="Proteomes" id="UP000199400">
    <property type="component" value="Unassembled WGS sequence"/>
</dbReference>
<dbReference type="STRING" id="54.SAMN02745121_00504"/>
<evidence type="ECO:0000313" key="3">
    <source>
        <dbReference type="Proteomes" id="UP000199400"/>
    </source>
</evidence>
<dbReference type="AlphaFoldDB" id="A0A1I1T5U0"/>
<feature type="signal peptide" evidence="1">
    <location>
        <begin position="1"/>
        <end position="21"/>
    </location>
</feature>